<sequence>MMPTSNGYQRCCETAIQLLGEFWPDHAPVDIVGRNQGIDERRYASVRCFLAGRQERVAWTEALQWYLEKWCQDEFILLLLDDYGICAPPCRERLEKAIGIVSLDDSIASFHLTHMAVRPEPYRNKSDVVRYPAWAYSINTQAAIWRKRHLVTLLRRLGSMSIEAFELRGSEVQNRELTDSQVHVTFRSPGETPLWLDTDPQKMNWTIPYHNLVHRGKWNERYRDFLSHRRLPTENPL</sequence>
<comment type="caution">
    <text evidence="1">The sequence shown here is derived from an EMBL/GenBank/DDBJ whole genome shotgun (WGS) entry which is preliminary data.</text>
</comment>
<evidence type="ECO:0000313" key="1">
    <source>
        <dbReference type="EMBL" id="PQO43823.1"/>
    </source>
</evidence>
<name>A0A2S8GHA4_9BACT</name>
<dbReference type="EMBL" id="PUHZ01000022">
    <property type="protein sequence ID" value="PQO43823.1"/>
    <property type="molecule type" value="Genomic_DNA"/>
</dbReference>
<accession>A0A2S8GHA4</accession>
<dbReference type="Proteomes" id="UP000237819">
    <property type="component" value="Unassembled WGS sequence"/>
</dbReference>
<organism evidence="1 2">
    <name type="scientific">Blastopirellula marina</name>
    <dbReference type="NCBI Taxonomy" id="124"/>
    <lineage>
        <taxon>Bacteria</taxon>
        <taxon>Pseudomonadati</taxon>
        <taxon>Planctomycetota</taxon>
        <taxon>Planctomycetia</taxon>
        <taxon>Pirellulales</taxon>
        <taxon>Pirellulaceae</taxon>
        <taxon>Blastopirellula</taxon>
    </lineage>
</organism>
<gene>
    <name evidence="1" type="ORF">C5Y93_21800</name>
</gene>
<reference evidence="1 2" key="1">
    <citation type="submission" date="2018-02" db="EMBL/GenBank/DDBJ databases">
        <title>Comparative genomes isolates from brazilian mangrove.</title>
        <authorList>
            <person name="Araujo J.E."/>
            <person name="Taketani R.G."/>
            <person name="Silva M.C.P."/>
            <person name="Loureco M.V."/>
            <person name="Andreote F.D."/>
        </authorList>
    </citation>
    <scope>NUCLEOTIDE SEQUENCE [LARGE SCALE GENOMIC DNA]</scope>
    <source>
        <strain evidence="1 2">Nap-Phe MGV</strain>
    </source>
</reference>
<dbReference type="AlphaFoldDB" id="A0A2S8GHA4"/>
<evidence type="ECO:0000313" key="2">
    <source>
        <dbReference type="Proteomes" id="UP000237819"/>
    </source>
</evidence>
<protein>
    <submittedName>
        <fullName evidence="1">Uncharacterized protein</fullName>
    </submittedName>
</protein>
<proteinExistence type="predicted"/>